<dbReference type="Proteomes" id="UP001642260">
    <property type="component" value="Unassembled WGS sequence"/>
</dbReference>
<keyword evidence="2" id="KW-1185">Reference proteome</keyword>
<comment type="caution">
    <text evidence="1">The sequence shown here is derived from an EMBL/GenBank/DDBJ whole genome shotgun (WGS) entry which is preliminary data.</text>
</comment>
<evidence type="ECO:0000313" key="1">
    <source>
        <dbReference type="EMBL" id="CAH8360723.1"/>
    </source>
</evidence>
<dbReference type="InterPro" id="IPR031127">
    <property type="entry name" value="E3_UB_ligase_RBR"/>
</dbReference>
<accession>A0ABC8KQB3</accession>
<organism evidence="1 2">
    <name type="scientific">Eruca vesicaria subsp. sativa</name>
    <name type="common">Garden rocket</name>
    <name type="synonym">Eruca sativa</name>
    <dbReference type="NCBI Taxonomy" id="29727"/>
    <lineage>
        <taxon>Eukaryota</taxon>
        <taxon>Viridiplantae</taxon>
        <taxon>Streptophyta</taxon>
        <taxon>Embryophyta</taxon>
        <taxon>Tracheophyta</taxon>
        <taxon>Spermatophyta</taxon>
        <taxon>Magnoliopsida</taxon>
        <taxon>eudicotyledons</taxon>
        <taxon>Gunneridae</taxon>
        <taxon>Pentapetalae</taxon>
        <taxon>rosids</taxon>
        <taxon>malvids</taxon>
        <taxon>Brassicales</taxon>
        <taxon>Brassicaceae</taxon>
        <taxon>Brassiceae</taxon>
        <taxon>Eruca</taxon>
    </lineage>
</organism>
<dbReference type="EMBL" id="CAKOAT010292932">
    <property type="protein sequence ID" value="CAH8360723.1"/>
    <property type="molecule type" value="Genomic_DNA"/>
</dbReference>
<evidence type="ECO:0008006" key="3">
    <source>
        <dbReference type="Google" id="ProtNLM"/>
    </source>
</evidence>
<reference evidence="1 2" key="1">
    <citation type="submission" date="2022-03" db="EMBL/GenBank/DDBJ databases">
        <authorList>
            <person name="Macdonald S."/>
            <person name="Ahmed S."/>
            <person name="Newling K."/>
        </authorList>
    </citation>
    <scope>NUCLEOTIDE SEQUENCE [LARGE SCALE GENOMIC DNA]</scope>
</reference>
<protein>
    <recommendedName>
        <fullName evidence="3">RING-type domain-containing protein</fullName>
    </recommendedName>
</protein>
<gene>
    <name evidence="1" type="ORF">ERUC_LOCUS26479</name>
</gene>
<dbReference type="PANTHER" id="PTHR11685">
    <property type="entry name" value="RBR FAMILY RING FINGER AND IBR DOMAIN-CONTAINING"/>
    <property type="match status" value="1"/>
</dbReference>
<proteinExistence type="predicted"/>
<evidence type="ECO:0000313" key="2">
    <source>
        <dbReference type="Proteomes" id="UP001642260"/>
    </source>
</evidence>
<dbReference type="AlphaFoldDB" id="A0ABC8KQB3"/>
<sequence>MVKDHESVTEKQHEEDAELCFELQLEEAITASVPECTDLDHKSVDRSLAQKLVNDSKKDLHILLSDKRFVHGMQADSSNLQETFTLYSKGLVSEGYLRDDTRMFGGFGVSICDHSLLDMKKAVRNELLALLEVVELIAIIHVLEWALDLELSRVTLYCDKSNILEYKESEEVTPTIFYVHVTRKAKSEDSTVAKLVEEVTLLQSRFLSFRALFVRRDIIYVIKLAKDDITSQTRWIEDGIELETCPICFDYAQPCEMFEMPTWFHRVCIDCMKKQVTELLHGWKGTHCPCCKTEIQIEDCRCIADPGQIDVMIHRKIEEMIHVADRVYCPNPSCSFSNVTAFPPCLKNKTK</sequence>
<name>A0ABC8KQB3_ERUVS</name>